<proteinExistence type="predicted"/>
<gene>
    <name evidence="1" type="ORF">NTEN_LOCUS6244</name>
</gene>
<evidence type="ECO:0000313" key="2">
    <source>
        <dbReference type="Proteomes" id="UP000479000"/>
    </source>
</evidence>
<evidence type="ECO:0000313" key="1">
    <source>
        <dbReference type="EMBL" id="CAB0000108.1"/>
    </source>
</evidence>
<dbReference type="AlphaFoldDB" id="A0A6H5GAW5"/>
<keyword evidence="2" id="KW-1185">Reference proteome</keyword>
<sequence length="102" mass="11878">MAPFLNMKFGLNYFFAKTRKPFPNRLGLESSKKFLKLQTKISVFKCSNKIREPGQLDGRGFRVTKKLGGGRCRSFFRSMTRKLQYYQRTVTTFLLRGLGVLK</sequence>
<dbReference type="Proteomes" id="UP000479000">
    <property type="component" value="Unassembled WGS sequence"/>
</dbReference>
<feature type="non-terminal residue" evidence="1">
    <location>
        <position position="102"/>
    </location>
</feature>
<dbReference type="EMBL" id="CADCXU010009146">
    <property type="protein sequence ID" value="CAB0000108.1"/>
    <property type="molecule type" value="Genomic_DNA"/>
</dbReference>
<reference evidence="1 2" key="1">
    <citation type="submission" date="2020-02" db="EMBL/GenBank/DDBJ databases">
        <authorList>
            <person name="Ferguson B K."/>
        </authorList>
    </citation>
    <scope>NUCLEOTIDE SEQUENCE [LARGE SCALE GENOMIC DNA]</scope>
</reference>
<protein>
    <submittedName>
        <fullName evidence="1">Uncharacterized protein</fullName>
    </submittedName>
</protein>
<name>A0A6H5GAW5_9HEMI</name>
<organism evidence="1 2">
    <name type="scientific">Nesidiocoris tenuis</name>
    <dbReference type="NCBI Taxonomy" id="355587"/>
    <lineage>
        <taxon>Eukaryota</taxon>
        <taxon>Metazoa</taxon>
        <taxon>Ecdysozoa</taxon>
        <taxon>Arthropoda</taxon>
        <taxon>Hexapoda</taxon>
        <taxon>Insecta</taxon>
        <taxon>Pterygota</taxon>
        <taxon>Neoptera</taxon>
        <taxon>Paraneoptera</taxon>
        <taxon>Hemiptera</taxon>
        <taxon>Heteroptera</taxon>
        <taxon>Panheteroptera</taxon>
        <taxon>Cimicomorpha</taxon>
        <taxon>Miridae</taxon>
        <taxon>Dicyphina</taxon>
        <taxon>Nesidiocoris</taxon>
    </lineage>
</organism>
<accession>A0A6H5GAW5</accession>